<proteinExistence type="predicted"/>
<dbReference type="PANTHER" id="PTHR12992">
    <property type="entry name" value="NUDIX HYDROLASE"/>
    <property type="match status" value="1"/>
</dbReference>
<feature type="compositionally biased region" description="Polar residues" evidence="7">
    <location>
        <begin position="296"/>
        <end position="312"/>
    </location>
</feature>
<evidence type="ECO:0000313" key="9">
    <source>
        <dbReference type="EMBL" id="KAH8092516.1"/>
    </source>
</evidence>
<evidence type="ECO:0000256" key="3">
    <source>
        <dbReference type="ARBA" id="ARBA00022723"/>
    </source>
</evidence>
<dbReference type="SUPFAM" id="SSF55811">
    <property type="entry name" value="Nudix"/>
    <property type="match status" value="1"/>
</dbReference>
<keyword evidence="6" id="KW-0464">Manganese</keyword>
<dbReference type="InterPro" id="IPR000086">
    <property type="entry name" value="NUDIX_hydrolase_dom"/>
</dbReference>
<organism evidence="9 10">
    <name type="scientific">Cristinia sonorae</name>
    <dbReference type="NCBI Taxonomy" id="1940300"/>
    <lineage>
        <taxon>Eukaryota</taxon>
        <taxon>Fungi</taxon>
        <taxon>Dikarya</taxon>
        <taxon>Basidiomycota</taxon>
        <taxon>Agaricomycotina</taxon>
        <taxon>Agaricomycetes</taxon>
        <taxon>Agaricomycetidae</taxon>
        <taxon>Agaricales</taxon>
        <taxon>Pleurotineae</taxon>
        <taxon>Stephanosporaceae</taxon>
        <taxon>Cristinia</taxon>
    </lineage>
</organism>
<dbReference type="AlphaFoldDB" id="A0A8K0UJV6"/>
<feature type="compositionally biased region" description="Basic and acidic residues" evidence="7">
    <location>
        <begin position="351"/>
        <end position="370"/>
    </location>
</feature>
<reference evidence="9" key="1">
    <citation type="journal article" date="2021" name="New Phytol.">
        <title>Evolutionary innovations through gain and loss of genes in the ectomycorrhizal Boletales.</title>
        <authorList>
            <person name="Wu G."/>
            <person name="Miyauchi S."/>
            <person name="Morin E."/>
            <person name="Kuo A."/>
            <person name="Drula E."/>
            <person name="Varga T."/>
            <person name="Kohler A."/>
            <person name="Feng B."/>
            <person name="Cao Y."/>
            <person name="Lipzen A."/>
            <person name="Daum C."/>
            <person name="Hundley H."/>
            <person name="Pangilinan J."/>
            <person name="Johnson J."/>
            <person name="Barry K."/>
            <person name="LaButti K."/>
            <person name="Ng V."/>
            <person name="Ahrendt S."/>
            <person name="Min B."/>
            <person name="Choi I.G."/>
            <person name="Park H."/>
            <person name="Plett J.M."/>
            <person name="Magnuson J."/>
            <person name="Spatafora J.W."/>
            <person name="Nagy L.G."/>
            <person name="Henrissat B."/>
            <person name="Grigoriev I.V."/>
            <person name="Yang Z.L."/>
            <person name="Xu J."/>
            <person name="Martin F.M."/>
        </authorList>
    </citation>
    <scope>NUCLEOTIDE SEQUENCE</scope>
    <source>
        <strain evidence="9">KKN 215</strain>
    </source>
</reference>
<comment type="caution">
    <text evidence="9">The sequence shown here is derived from an EMBL/GenBank/DDBJ whole genome shotgun (WGS) entry which is preliminary data.</text>
</comment>
<feature type="domain" description="Nudix hydrolase" evidence="8">
    <location>
        <begin position="53"/>
        <end position="191"/>
    </location>
</feature>
<name>A0A8K0UJV6_9AGAR</name>
<dbReference type="Gene3D" id="3.90.79.10">
    <property type="entry name" value="Nucleoside Triphosphate Pyrophosphohydrolase"/>
    <property type="match status" value="1"/>
</dbReference>
<accession>A0A8K0UJV6</accession>
<evidence type="ECO:0000256" key="4">
    <source>
        <dbReference type="ARBA" id="ARBA00022801"/>
    </source>
</evidence>
<gene>
    <name evidence="9" type="ORF">BXZ70DRAFT_457696</name>
</gene>
<dbReference type="EMBL" id="JAEVFJ010000032">
    <property type="protein sequence ID" value="KAH8092516.1"/>
    <property type="molecule type" value="Genomic_DNA"/>
</dbReference>
<keyword evidence="10" id="KW-1185">Reference proteome</keyword>
<keyword evidence="5" id="KW-0460">Magnesium</keyword>
<dbReference type="GO" id="GO:0046872">
    <property type="term" value="F:metal ion binding"/>
    <property type="evidence" value="ECO:0007669"/>
    <property type="project" value="UniProtKB-KW"/>
</dbReference>
<feature type="compositionally biased region" description="Low complexity" evidence="7">
    <location>
        <begin position="328"/>
        <end position="341"/>
    </location>
</feature>
<dbReference type="InterPro" id="IPR015797">
    <property type="entry name" value="NUDIX_hydrolase-like_dom_sf"/>
</dbReference>
<keyword evidence="3" id="KW-0479">Metal-binding</keyword>
<dbReference type="GO" id="GO:0090407">
    <property type="term" value="P:organophosphate biosynthetic process"/>
    <property type="evidence" value="ECO:0007669"/>
    <property type="project" value="UniProtKB-ARBA"/>
</dbReference>
<dbReference type="OrthoDB" id="10260614at2759"/>
<dbReference type="GO" id="GO:0015938">
    <property type="term" value="P:coenzyme A catabolic process"/>
    <property type="evidence" value="ECO:0007669"/>
    <property type="project" value="TreeGrafter"/>
</dbReference>
<dbReference type="GO" id="GO:0008893">
    <property type="term" value="F:guanosine-3',5'-bis(diphosphate) 3'-diphosphatase activity"/>
    <property type="evidence" value="ECO:0007669"/>
    <property type="project" value="UniProtKB-ARBA"/>
</dbReference>
<dbReference type="CDD" id="cd03426">
    <property type="entry name" value="NUDIX_CoAse_Nudt7"/>
    <property type="match status" value="1"/>
</dbReference>
<dbReference type="GO" id="GO:0005737">
    <property type="term" value="C:cytoplasm"/>
    <property type="evidence" value="ECO:0007669"/>
    <property type="project" value="UniProtKB-ARBA"/>
</dbReference>
<protein>
    <submittedName>
        <fullName evidence="9">NUDIX hydrolase domain-like protein</fullName>
    </submittedName>
</protein>
<comment type="cofactor">
    <cofactor evidence="2">
        <name>Mg(2+)</name>
        <dbReference type="ChEBI" id="CHEBI:18420"/>
    </cofactor>
</comment>
<dbReference type="GO" id="GO:0010945">
    <property type="term" value="F:coenzyme A diphosphatase activity"/>
    <property type="evidence" value="ECO:0007669"/>
    <property type="project" value="InterPro"/>
</dbReference>
<evidence type="ECO:0000256" key="7">
    <source>
        <dbReference type="SAM" id="MobiDB-lite"/>
    </source>
</evidence>
<dbReference type="PANTHER" id="PTHR12992:SF45">
    <property type="entry name" value="NUDIX HYDROLASE DOMAIN-CONTAINING PROTEIN"/>
    <property type="match status" value="1"/>
</dbReference>
<dbReference type="GO" id="GO:0034654">
    <property type="term" value="P:nucleobase-containing compound biosynthetic process"/>
    <property type="evidence" value="ECO:0007669"/>
    <property type="project" value="UniProtKB-ARBA"/>
</dbReference>
<feature type="region of interest" description="Disordered" evidence="7">
    <location>
        <begin position="285"/>
        <end position="379"/>
    </location>
</feature>
<comment type="cofactor">
    <cofactor evidence="1">
        <name>Mn(2+)</name>
        <dbReference type="ChEBI" id="CHEBI:29035"/>
    </cofactor>
</comment>
<evidence type="ECO:0000256" key="1">
    <source>
        <dbReference type="ARBA" id="ARBA00001936"/>
    </source>
</evidence>
<evidence type="ECO:0000256" key="5">
    <source>
        <dbReference type="ARBA" id="ARBA00022842"/>
    </source>
</evidence>
<sequence>MKLFGPERKGLLKFHRPLDENYSLTNLKSESRLCLTNLANYAAPKTNLRFPKSRSAAVLVALFIGRSGDLHVLLSRRASSLRSYAGDTSLPGGKWEHGDKTLEHTARREAFEEIGLPVDRRKVPLLCTLEPFLSGNQLIVTPIVVLVLDKTIQPILNESEVHSLFSHPLISFLSSKPPVASDPDTDDDEYHAYVDINWTGFTDKVRMHRFLTGREAGGTKPIFGLTASILIRVATIGYRLAPEYELTAPGQPSNLERIEYALKNHAVFREASVREGLVKKNHKVNAPSDHIHRENPASSLQPAASRPNSTSKSRIDASPRSGSPTTGSQQDSTKTTPSSSSAPPPQSAGSDGKRSRSRAGEDNPKGDHQRMRGKVRSRL</sequence>
<dbReference type="Proteomes" id="UP000813824">
    <property type="component" value="Unassembled WGS sequence"/>
</dbReference>
<evidence type="ECO:0000256" key="2">
    <source>
        <dbReference type="ARBA" id="ARBA00001946"/>
    </source>
</evidence>
<evidence type="ECO:0000313" key="10">
    <source>
        <dbReference type="Proteomes" id="UP000813824"/>
    </source>
</evidence>
<dbReference type="Pfam" id="PF00293">
    <property type="entry name" value="NUDIX"/>
    <property type="match status" value="1"/>
</dbReference>
<dbReference type="FunFam" id="3.90.79.10:FF:000036">
    <property type="entry name" value="Nudix hydrolase 11"/>
    <property type="match status" value="1"/>
</dbReference>
<keyword evidence="4 9" id="KW-0378">Hydrolase</keyword>
<evidence type="ECO:0000259" key="8">
    <source>
        <dbReference type="PROSITE" id="PS51462"/>
    </source>
</evidence>
<dbReference type="InterPro" id="IPR045121">
    <property type="entry name" value="CoAse"/>
</dbReference>
<evidence type="ECO:0000256" key="6">
    <source>
        <dbReference type="ARBA" id="ARBA00023211"/>
    </source>
</evidence>
<dbReference type="PROSITE" id="PS51462">
    <property type="entry name" value="NUDIX"/>
    <property type="match status" value="1"/>
</dbReference>